<evidence type="ECO:0000313" key="2">
    <source>
        <dbReference type="Proteomes" id="UP000070188"/>
    </source>
</evidence>
<dbReference type="STRING" id="1469144.LI90_1351"/>
<dbReference type="EMBL" id="LAXD01000001">
    <property type="protein sequence ID" value="KWW99712.1"/>
    <property type="molecule type" value="Genomic_DNA"/>
</dbReference>
<comment type="caution">
    <text evidence="1">The sequence shown here is derived from an EMBL/GenBank/DDBJ whole genome shotgun (WGS) entry which is preliminary data.</text>
</comment>
<dbReference type="Proteomes" id="UP000070188">
    <property type="component" value="Unassembled WGS sequence"/>
</dbReference>
<sequence>MTAPIGLPGRGNGRGNTTCGTCWFCCSCACFPLRLAARPRGVTTVRSAADSPVRVTRFAMPPR</sequence>
<organism evidence="1 2">
    <name type="scientific">Carbonactinospora thermoautotrophica</name>
    <dbReference type="NCBI Taxonomy" id="1469144"/>
    <lineage>
        <taxon>Bacteria</taxon>
        <taxon>Bacillati</taxon>
        <taxon>Actinomycetota</taxon>
        <taxon>Actinomycetes</taxon>
        <taxon>Kitasatosporales</taxon>
        <taxon>Carbonactinosporaceae</taxon>
        <taxon>Carbonactinospora</taxon>
    </lineage>
</organism>
<accession>A0A132MPD8</accession>
<proteinExistence type="predicted"/>
<protein>
    <submittedName>
        <fullName evidence="1">Uncharacterized protein</fullName>
    </submittedName>
</protein>
<keyword evidence="2" id="KW-1185">Reference proteome</keyword>
<dbReference type="AlphaFoldDB" id="A0A132MPD8"/>
<evidence type="ECO:0000313" key="1">
    <source>
        <dbReference type="EMBL" id="KWW99712.1"/>
    </source>
</evidence>
<name>A0A132MPD8_9ACTN</name>
<reference evidence="2" key="1">
    <citation type="submission" date="2015-04" db="EMBL/GenBank/DDBJ databases">
        <title>Physiological reanalysis, assessment of diazotrophy, and genome sequences of multiple isolates of Streptomyces thermoautotrophicus.</title>
        <authorList>
            <person name="MacKellar D.C."/>
            <person name="Lieber L."/>
            <person name="Norman J."/>
            <person name="Bolger A."/>
            <person name="Tobin C."/>
            <person name="Murray J.W."/>
            <person name="Chang R."/>
            <person name="Ford T."/>
            <person name="Nguyen P.Q."/>
            <person name="Woodward J."/>
            <person name="Permingeat H."/>
            <person name="Joshi N.S."/>
            <person name="Silver P.A."/>
            <person name="Usadel B."/>
            <person name="Rutherford A.W."/>
            <person name="Friesen M."/>
            <person name="Prell J."/>
        </authorList>
    </citation>
    <scope>NUCLEOTIDE SEQUENCE [LARGE SCALE GENOMIC DNA]</scope>
    <source>
        <strain evidence="2">H1</strain>
    </source>
</reference>
<gene>
    <name evidence="1" type="ORF">LI90_1351</name>
</gene>